<keyword evidence="3" id="KW-1185">Reference proteome</keyword>
<accession>A0A8H6RTF2</accession>
<sequence>MHSGSTALRTPAALMIEKTAMLAEHVEKKPVAEEKGNQALCPAAQEHSMLNAEEQAADRSDRIRQYKQFAARAEKRRQLEDAARAQTKQDDADAELHMLLNAEVEKQAKQDQAAQHGMIKDPVRPKLTPQSANKAHKDAVELAEVNELLDALELHTEQINPQDGISFSFREPPRSSVVLPAEKLVLGNMVQSENPHRAFQTRNPRKTLPNPSMGHDLFAHPQMTLSDAAIQVQTYLNAARGLTSHWCEMGDDRFSNCLSDPLLQRHIEDLTRDLNGTAAFLSYGRLGWELQDLPREVFEEAELLLPELRAHLIHVTQYKGGERLTEALIATENIEARLKDIWLIKLGQGDQRPDEDMDGACWRM</sequence>
<organism evidence="2 3">
    <name type="scientific">Pseudocercospora fuligena</name>
    <dbReference type="NCBI Taxonomy" id="685502"/>
    <lineage>
        <taxon>Eukaryota</taxon>
        <taxon>Fungi</taxon>
        <taxon>Dikarya</taxon>
        <taxon>Ascomycota</taxon>
        <taxon>Pezizomycotina</taxon>
        <taxon>Dothideomycetes</taxon>
        <taxon>Dothideomycetidae</taxon>
        <taxon>Mycosphaerellales</taxon>
        <taxon>Mycosphaerellaceae</taxon>
        <taxon>Pseudocercospora</taxon>
    </lineage>
</organism>
<feature type="region of interest" description="Disordered" evidence="1">
    <location>
        <begin position="108"/>
        <end position="130"/>
    </location>
</feature>
<reference evidence="2" key="1">
    <citation type="submission" date="2020-04" db="EMBL/GenBank/DDBJ databases">
        <title>Draft genome resource of the tomato pathogen Pseudocercospora fuligena.</title>
        <authorList>
            <person name="Zaccaron A."/>
        </authorList>
    </citation>
    <scope>NUCLEOTIDE SEQUENCE</scope>
    <source>
        <strain evidence="2">PF001</strain>
    </source>
</reference>
<name>A0A8H6RTF2_9PEZI</name>
<dbReference type="Proteomes" id="UP000660729">
    <property type="component" value="Unassembled WGS sequence"/>
</dbReference>
<dbReference type="OrthoDB" id="3648770at2759"/>
<dbReference type="EMBL" id="JABCIY010000025">
    <property type="protein sequence ID" value="KAF7196537.1"/>
    <property type="molecule type" value="Genomic_DNA"/>
</dbReference>
<protein>
    <submittedName>
        <fullName evidence="2">Uncharacterized protein</fullName>
    </submittedName>
</protein>
<proteinExistence type="predicted"/>
<dbReference type="AlphaFoldDB" id="A0A8H6RTF2"/>
<evidence type="ECO:0000256" key="1">
    <source>
        <dbReference type="SAM" id="MobiDB-lite"/>
    </source>
</evidence>
<evidence type="ECO:0000313" key="2">
    <source>
        <dbReference type="EMBL" id="KAF7196537.1"/>
    </source>
</evidence>
<comment type="caution">
    <text evidence="2">The sequence shown here is derived from an EMBL/GenBank/DDBJ whole genome shotgun (WGS) entry which is preliminary data.</text>
</comment>
<gene>
    <name evidence="2" type="ORF">HII31_02265</name>
</gene>
<evidence type="ECO:0000313" key="3">
    <source>
        <dbReference type="Proteomes" id="UP000660729"/>
    </source>
</evidence>